<keyword evidence="4" id="KW-0675">Receptor</keyword>
<dbReference type="PROSITE" id="PS01156">
    <property type="entry name" value="TONB_DEPENDENT_REC_2"/>
    <property type="match status" value="1"/>
</dbReference>
<comment type="subcellular location">
    <subcellularLocation>
        <location evidence="1">Cell outer membrane</location>
    </subcellularLocation>
</comment>
<dbReference type="AlphaFoldDB" id="A0A974P7P8"/>
<evidence type="ECO:0000256" key="2">
    <source>
        <dbReference type="ARBA" id="ARBA00023136"/>
    </source>
</evidence>
<protein>
    <submittedName>
        <fullName evidence="4">TonB-dependent receptor</fullName>
    </submittedName>
</protein>
<gene>
    <name evidence="4" type="ORF">JKL49_11995</name>
</gene>
<proteinExistence type="predicted"/>
<dbReference type="Gene3D" id="2.40.170.20">
    <property type="entry name" value="TonB-dependent receptor, beta-barrel domain"/>
    <property type="match status" value="1"/>
</dbReference>
<dbReference type="GO" id="GO:0009279">
    <property type="term" value="C:cell outer membrane"/>
    <property type="evidence" value="ECO:0007669"/>
    <property type="project" value="UniProtKB-SubCell"/>
</dbReference>
<organism evidence="4">
    <name type="scientific">Phenylobacterium glaciei</name>
    <dbReference type="NCBI Taxonomy" id="2803784"/>
    <lineage>
        <taxon>Bacteria</taxon>
        <taxon>Pseudomonadati</taxon>
        <taxon>Pseudomonadota</taxon>
        <taxon>Alphaproteobacteria</taxon>
        <taxon>Caulobacterales</taxon>
        <taxon>Caulobacteraceae</taxon>
        <taxon>Phenylobacterium</taxon>
    </lineage>
</organism>
<evidence type="ECO:0000256" key="1">
    <source>
        <dbReference type="ARBA" id="ARBA00004442"/>
    </source>
</evidence>
<reference evidence="4" key="1">
    <citation type="submission" date="2021-01" db="EMBL/GenBank/DDBJ databases">
        <title>Genome sequence of Phenylobacterium sp. 20VBR1 isolated from a valley glaceir, Ny-Alesund, Svalbard.</title>
        <authorList>
            <person name="Thomas F.A."/>
            <person name="Krishnan K.P."/>
            <person name="Sinha R.K."/>
        </authorList>
    </citation>
    <scope>NUCLEOTIDE SEQUENCE</scope>
    <source>
        <strain evidence="4">20VBR1</strain>
    </source>
</reference>
<evidence type="ECO:0000256" key="3">
    <source>
        <dbReference type="ARBA" id="ARBA00023237"/>
    </source>
</evidence>
<keyword evidence="3" id="KW-0998">Cell outer membrane</keyword>
<dbReference type="SUPFAM" id="SSF56935">
    <property type="entry name" value="Porins"/>
    <property type="match status" value="1"/>
</dbReference>
<sequence length="74" mass="8354">MIIPAYHLINAQVRFNLNDQISIYGYGTNLTNEIGLTEGNPRAGQFVSGETGARYYLARPELGRAFRVAVQYRF</sequence>
<dbReference type="InterPro" id="IPR036942">
    <property type="entry name" value="Beta-barrel_TonB_sf"/>
</dbReference>
<accession>A0A974P7P8</accession>
<name>A0A974P7P8_9CAUL</name>
<keyword evidence="2" id="KW-0472">Membrane</keyword>
<evidence type="ECO:0000313" key="4">
    <source>
        <dbReference type="EMBL" id="QQZ51975.1"/>
    </source>
</evidence>
<dbReference type="EMBL" id="CP068570">
    <property type="protein sequence ID" value="QQZ51975.1"/>
    <property type="molecule type" value="Genomic_DNA"/>
</dbReference>
<dbReference type="InterPro" id="IPR010917">
    <property type="entry name" value="TonB_rcpt_CS"/>
</dbReference>